<organism evidence="2 3">
    <name type="scientific">Stigmatella erecta</name>
    <dbReference type="NCBI Taxonomy" id="83460"/>
    <lineage>
        <taxon>Bacteria</taxon>
        <taxon>Pseudomonadati</taxon>
        <taxon>Myxococcota</taxon>
        <taxon>Myxococcia</taxon>
        <taxon>Myxococcales</taxon>
        <taxon>Cystobacterineae</taxon>
        <taxon>Archangiaceae</taxon>
        <taxon>Stigmatella</taxon>
    </lineage>
</organism>
<dbReference type="SUPFAM" id="SSF50494">
    <property type="entry name" value="Trypsin-like serine proteases"/>
    <property type="match status" value="1"/>
</dbReference>
<protein>
    <recommendedName>
        <fullName evidence="4">Trypsin-like peptidase domain-containing protein</fullName>
    </recommendedName>
</protein>
<dbReference type="EMBL" id="FOIJ01000003">
    <property type="protein sequence ID" value="SET47154.1"/>
    <property type="molecule type" value="Genomic_DNA"/>
</dbReference>
<evidence type="ECO:0000313" key="3">
    <source>
        <dbReference type="Proteomes" id="UP000199181"/>
    </source>
</evidence>
<proteinExistence type="predicted"/>
<evidence type="ECO:0000256" key="1">
    <source>
        <dbReference type="SAM" id="SignalP"/>
    </source>
</evidence>
<feature type="signal peptide" evidence="1">
    <location>
        <begin position="1"/>
        <end position="18"/>
    </location>
</feature>
<dbReference type="Proteomes" id="UP000199181">
    <property type="component" value="Unassembled WGS sequence"/>
</dbReference>
<dbReference type="RefSeq" id="WP_093517513.1">
    <property type="nucleotide sequence ID" value="NZ_FOIJ01000003.1"/>
</dbReference>
<feature type="chain" id="PRO_5011783995" description="Trypsin-like peptidase domain-containing protein" evidence="1">
    <location>
        <begin position="19"/>
        <end position="200"/>
    </location>
</feature>
<dbReference type="InterPro" id="IPR009003">
    <property type="entry name" value="Peptidase_S1_PA"/>
</dbReference>
<keyword evidence="1" id="KW-0732">Signal</keyword>
<accession>A0A1I0EPL8</accession>
<keyword evidence="3" id="KW-1185">Reference proteome</keyword>
<reference evidence="3" key="1">
    <citation type="submission" date="2016-10" db="EMBL/GenBank/DDBJ databases">
        <authorList>
            <person name="Varghese N."/>
            <person name="Submissions S."/>
        </authorList>
    </citation>
    <scope>NUCLEOTIDE SEQUENCE [LARGE SCALE GENOMIC DNA]</scope>
    <source>
        <strain evidence="3">DSM 16858</strain>
    </source>
</reference>
<evidence type="ECO:0008006" key="4">
    <source>
        <dbReference type="Google" id="ProtNLM"/>
    </source>
</evidence>
<evidence type="ECO:0000313" key="2">
    <source>
        <dbReference type="EMBL" id="SET47154.1"/>
    </source>
</evidence>
<sequence length="200" mass="20944">MTLRLLVLILGFSLTAHAAPRDGRPTRADLQRVMEAHARSVVRVHGPRRAGPGVIVGSQGQVLTSVEHVSLEAAEVEFGGKKLTGAVVLAHAGLKIAVVAVPTGAYPSVPVKVQPEGLDGQWLIGVVAGKRKQDARPFTAVARSAQAPFVDLDLPLAPGSPLFDAQGRLAAVVVQPRRGGCRALPLASVQHQLASVKERP</sequence>
<name>A0A1I0EPL8_9BACT</name>
<gene>
    <name evidence="2" type="ORF">SAMN05443639_10370</name>
</gene>
<dbReference type="Gene3D" id="2.40.10.120">
    <property type="match status" value="1"/>
</dbReference>
<dbReference type="AlphaFoldDB" id="A0A1I0EPL8"/>